<dbReference type="InterPro" id="IPR052715">
    <property type="entry name" value="RAYT_transposase"/>
</dbReference>
<dbReference type="Proteomes" id="UP000469081">
    <property type="component" value="Unassembled WGS sequence"/>
</dbReference>
<proteinExistence type="predicted"/>
<dbReference type="PANTHER" id="PTHR36966:SF1">
    <property type="entry name" value="REP-ASSOCIATED TYROSINE TRANSPOSASE"/>
    <property type="match status" value="1"/>
</dbReference>
<dbReference type="AlphaFoldDB" id="A0A6I4RVB8"/>
<comment type="caution">
    <text evidence="2">The sequence shown here is derived from an EMBL/GenBank/DDBJ whole genome shotgun (WGS) entry which is preliminary data.</text>
</comment>
<dbReference type="GO" id="GO:0004803">
    <property type="term" value="F:transposase activity"/>
    <property type="evidence" value="ECO:0007669"/>
    <property type="project" value="InterPro"/>
</dbReference>
<dbReference type="PANTHER" id="PTHR36966">
    <property type="entry name" value="REP-ASSOCIATED TYROSINE TRANSPOSASE"/>
    <property type="match status" value="1"/>
</dbReference>
<dbReference type="EMBL" id="VJEZ01000006">
    <property type="protein sequence ID" value="MWZ39995.1"/>
    <property type="molecule type" value="Genomic_DNA"/>
</dbReference>
<dbReference type="InterPro" id="IPR002686">
    <property type="entry name" value="Transposase_17"/>
</dbReference>
<dbReference type="GO" id="GO:0043565">
    <property type="term" value="F:sequence-specific DNA binding"/>
    <property type="evidence" value="ECO:0007669"/>
    <property type="project" value="TreeGrafter"/>
</dbReference>
<dbReference type="SUPFAM" id="SSF143422">
    <property type="entry name" value="Transposase IS200-like"/>
    <property type="match status" value="1"/>
</dbReference>
<dbReference type="GO" id="GO:0006313">
    <property type="term" value="P:DNA transposition"/>
    <property type="evidence" value="ECO:0007669"/>
    <property type="project" value="InterPro"/>
</dbReference>
<dbReference type="Gene3D" id="3.30.70.1290">
    <property type="entry name" value="Transposase IS200-like"/>
    <property type="match status" value="1"/>
</dbReference>
<protein>
    <submittedName>
        <fullName evidence="2">Transposase</fullName>
    </submittedName>
</protein>
<dbReference type="InterPro" id="IPR036515">
    <property type="entry name" value="Transposase_17_sf"/>
</dbReference>
<accession>A0A6I4RVB8</accession>
<gene>
    <name evidence="2" type="ORF">FNC33_05470</name>
</gene>
<dbReference type="RefSeq" id="WP_011733591.1">
    <property type="nucleotide sequence ID" value="NZ_VJEZ01000006.1"/>
</dbReference>
<evidence type="ECO:0000313" key="3">
    <source>
        <dbReference type="Proteomes" id="UP000469081"/>
    </source>
</evidence>
<reference evidence="2 3" key="1">
    <citation type="submission" date="2019-06" db="EMBL/GenBank/DDBJ databases">
        <title>Phylogeography and genetic diversity of Francisella tularensis subsp. holarctica in France (1947-2018).</title>
        <authorList>
            <person name="Kevin M."/>
            <person name="Madani N."/>
            <person name="Maurin M."/>
        </authorList>
    </citation>
    <scope>NUCLEOTIDE SEQUENCE [LARGE SCALE GENOMIC DNA]</scope>
    <source>
        <strain evidence="2 3">ATCC 15482</strain>
    </source>
</reference>
<feature type="domain" description="Transposase IS200-like" evidence="1">
    <location>
        <begin position="22"/>
        <end position="172"/>
    </location>
</feature>
<dbReference type="SMART" id="SM01321">
    <property type="entry name" value="Y1_Tnp"/>
    <property type="match status" value="1"/>
</dbReference>
<sequence length="187" mass="22373">MTNQTKYFRNRKNLRLKHYDYSSDGAYFVTICVNNRECLFGDIIGGEIILNNAGLMVQNCYLELENKFKNIHCGEFVVMPNHFHCVIHLYNEINVGVNLCVDPKLEKGEHAGTPLHRIIQWFKTMTTNGYIDGVKTKNWQPFYKRLWQRNYYEHIIRNEQSYFEICQYIRDNPQKWEMDSLNPDFDK</sequence>
<evidence type="ECO:0000259" key="1">
    <source>
        <dbReference type="SMART" id="SM01321"/>
    </source>
</evidence>
<name>A0A6I4RVB8_FRATU</name>
<evidence type="ECO:0000313" key="2">
    <source>
        <dbReference type="EMBL" id="MWZ39995.1"/>
    </source>
</evidence>
<organism evidence="2 3">
    <name type="scientific">Francisella tularensis</name>
    <dbReference type="NCBI Taxonomy" id="263"/>
    <lineage>
        <taxon>Bacteria</taxon>
        <taxon>Pseudomonadati</taxon>
        <taxon>Pseudomonadota</taxon>
        <taxon>Gammaproteobacteria</taxon>
        <taxon>Thiotrichales</taxon>
        <taxon>Francisellaceae</taxon>
        <taxon>Francisella</taxon>
    </lineage>
</organism>